<proteinExistence type="predicted"/>
<dbReference type="Proteomes" id="UP000694920">
    <property type="component" value="Unplaced"/>
</dbReference>
<reference evidence="3" key="1">
    <citation type="submission" date="2025-08" db="UniProtKB">
        <authorList>
            <consortium name="RefSeq"/>
        </authorList>
    </citation>
    <scope>IDENTIFICATION</scope>
</reference>
<feature type="region of interest" description="Disordered" evidence="1">
    <location>
        <begin position="39"/>
        <end position="58"/>
    </location>
</feature>
<evidence type="ECO:0000256" key="1">
    <source>
        <dbReference type="SAM" id="MobiDB-lite"/>
    </source>
</evidence>
<dbReference type="AlphaFoldDB" id="A0AAJ7VYM6"/>
<name>A0AAJ7VYM6_CEPCN</name>
<keyword evidence="2" id="KW-1185">Reference proteome</keyword>
<evidence type="ECO:0000313" key="3">
    <source>
        <dbReference type="RefSeq" id="XP_024937597.1"/>
    </source>
</evidence>
<organism evidence="2 3">
    <name type="scientific">Cephus cinctus</name>
    <name type="common">Wheat stem sawfly</name>
    <dbReference type="NCBI Taxonomy" id="211228"/>
    <lineage>
        <taxon>Eukaryota</taxon>
        <taxon>Metazoa</taxon>
        <taxon>Ecdysozoa</taxon>
        <taxon>Arthropoda</taxon>
        <taxon>Hexapoda</taxon>
        <taxon>Insecta</taxon>
        <taxon>Pterygota</taxon>
        <taxon>Neoptera</taxon>
        <taxon>Endopterygota</taxon>
        <taxon>Hymenoptera</taxon>
        <taxon>Cephoidea</taxon>
        <taxon>Cephidae</taxon>
        <taxon>Cephus</taxon>
    </lineage>
</organism>
<protein>
    <submittedName>
        <fullName evidence="3">Uncharacterized protein LOC107264589 isoform X1</fullName>
    </submittedName>
</protein>
<evidence type="ECO:0000313" key="2">
    <source>
        <dbReference type="Proteomes" id="UP000694920"/>
    </source>
</evidence>
<accession>A0AAJ7VYM6</accession>
<gene>
    <name evidence="3" type="primary">LOC107264589</name>
</gene>
<sequence length="200" mass="22288">MKPIYLFVIGSALGLVAYGFGISQGSTVMRAGSGIKIGTNERGTGSRGSRTGTVRGNSGVRIGEGRIHNSTRQRIIPSTPVPPPPQLFTHAPAAVHSDSQNITYLKVGMMVPYKSFGVREYTKAVTTALNNLQKSTRGPRLGLFQRYDIHVRIDMMELTPSPTGEIKFWMKTRHNYYIKKYLSILYPILIIIDAKQNFWQ</sequence>
<dbReference type="RefSeq" id="XP_024937597.1">
    <property type="nucleotide sequence ID" value="XM_025081829.1"/>
</dbReference>
<dbReference type="GeneID" id="107264589"/>